<keyword evidence="2" id="KW-0547">Nucleotide-binding</keyword>
<evidence type="ECO:0000259" key="4">
    <source>
        <dbReference type="Pfam" id="PF08245"/>
    </source>
</evidence>
<gene>
    <name evidence="5" type="ORF">METZ01_LOCUS85178</name>
</gene>
<dbReference type="InterPro" id="IPR013221">
    <property type="entry name" value="Mur_ligase_cen"/>
</dbReference>
<evidence type="ECO:0000256" key="3">
    <source>
        <dbReference type="ARBA" id="ARBA00022840"/>
    </source>
</evidence>
<evidence type="ECO:0000256" key="2">
    <source>
        <dbReference type="ARBA" id="ARBA00022741"/>
    </source>
</evidence>
<dbReference type="PANTHER" id="PTHR43024">
    <property type="entry name" value="UDP-N-ACETYLMURAMOYL-TRIPEPTIDE--D-ALANYL-D-ALANINE LIGASE"/>
    <property type="match status" value="1"/>
</dbReference>
<dbReference type="Pfam" id="PF08245">
    <property type="entry name" value="Mur_ligase_M"/>
    <property type="match status" value="1"/>
</dbReference>
<keyword evidence="3" id="KW-0067">ATP-binding</keyword>
<protein>
    <recommendedName>
        <fullName evidence="4">Mur ligase central domain-containing protein</fullName>
    </recommendedName>
</protein>
<proteinExistence type="predicted"/>
<dbReference type="PANTHER" id="PTHR43024:SF1">
    <property type="entry name" value="UDP-N-ACETYLMURAMOYL-TRIPEPTIDE--D-ALANYL-D-ALANINE LIGASE"/>
    <property type="match status" value="1"/>
</dbReference>
<accession>A0A381UWL3</accession>
<reference evidence="5" key="1">
    <citation type="submission" date="2018-05" db="EMBL/GenBank/DDBJ databases">
        <authorList>
            <person name="Lanie J.A."/>
            <person name="Ng W.-L."/>
            <person name="Kazmierczak K.M."/>
            <person name="Andrzejewski T.M."/>
            <person name="Davidsen T.M."/>
            <person name="Wayne K.J."/>
            <person name="Tettelin H."/>
            <person name="Glass J.I."/>
            <person name="Rusch D."/>
            <person name="Podicherti R."/>
            <person name="Tsui H.-C.T."/>
            <person name="Winkler M.E."/>
        </authorList>
    </citation>
    <scope>NUCLEOTIDE SEQUENCE</scope>
</reference>
<dbReference type="GO" id="GO:0016881">
    <property type="term" value="F:acid-amino acid ligase activity"/>
    <property type="evidence" value="ECO:0007669"/>
    <property type="project" value="InterPro"/>
</dbReference>
<feature type="non-terminal residue" evidence="5">
    <location>
        <position position="130"/>
    </location>
</feature>
<dbReference type="InterPro" id="IPR036565">
    <property type="entry name" value="Mur-like_cat_sf"/>
</dbReference>
<sequence length="130" mass="14266">MVSNTEKAYQKIAAWHRQSHSPKVIAITGSNGKTSTKNMLHSILSLHGRTHSTKGNLNNHLGVPKTILQLTSEHQYCVVEMGANHQNEIKLLCDIAKPDISVITNANNAHLGEFGSIEKLVKAKGEIYQS</sequence>
<evidence type="ECO:0000313" key="5">
    <source>
        <dbReference type="EMBL" id="SVA32324.1"/>
    </source>
</evidence>
<dbReference type="SUPFAM" id="SSF53623">
    <property type="entry name" value="MurD-like peptide ligases, catalytic domain"/>
    <property type="match status" value="1"/>
</dbReference>
<dbReference type="GO" id="GO:0005524">
    <property type="term" value="F:ATP binding"/>
    <property type="evidence" value="ECO:0007669"/>
    <property type="project" value="UniProtKB-KW"/>
</dbReference>
<name>A0A381UWL3_9ZZZZ</name>
<dbReference type="EMBL" id="UINC01007260">
    <property type="protein sequence ID" value="SVA32324.1"/>
    <property type="molecule type" value="Genomic_DNA"/>
</dbReference>
<dbReference type="Gene3D" id="3.40.1190.10">
    <property type="entry name" value="Mur-like, catalytic domain"/>
    <property type="match status" value="1"/>
</dbReference>
<dbReference type="AlphaFoldDB" id="A0A381UWL3"/>
<dbReference type="InterPro" id="IPR051046">
    <property type="entry name" value="MurCDEF_CellWall_CoF430Synth"/>
</dbReference>
<feature type="domain" description="Mur ligase central" evidence="4">
    <location>
        <begin position="27"/>
        <end position="129"/>
    </location>
</feature>
<keyword evidence="1" id="KW-0436">Ligase</keyword>
<evidence type="ECO:0000256" key="1">
    <source>
        <dbReference type="ARBA" id="ARBA00022598"/>
    </source>
</evidence>
<organism evidence="5">
    <name type="scientific">marine metagenome</name>
    <dbReference type="NCBI Taxonomy" id="408172"/>
    <lineage>
        <taxon>unclassified sequences</taxon>
        <taxon>metagenomes</taxon>
        <taxon>ecological metagenomes</taxon>
    </lineage>
</organism>